<dbReference type="Proteomes" id="UP000003082">
    <property type="component" value="Unassembled WGS sequence"/>
</dbReference>
<accession>B9CYX8</accession>
<sequence>MMAGSWVKFSFYAFLSFGVKFNELKFASACRVLAACAIGACLATRLAAKTAKNKIFLIVVL</sequence>
<protein>
    <submittedName>
        <fullName evidence="1">Uncharacterized protein</fullName>
    </submittedName>
</protein>
<keyword evidence="2" id="KW-1185">Reference proteome</keyword>
<evidence type="ECO:0000313" key="1">
    <source>
        <dbReference type="EMBL" id="EEF15166.1"/>
    </source>
</evidence>
<evidence type="ECO:0000313" key="2">
    <source>
        <dbReference type="Proteomes" id="UP000003082"/>
    </source>
</evidence>
<organism evidence="1 2">
    <name type="scientific">Campylobacter rectus RM3267</name>
    <dbReference type="NCBI Taxonomy" id="553218"/>
    <lineage>
        <taxon>Bacteria</taxon>
        <taxon>Pseudomonadati</taxon>
        <taxon>Campylobacterota</taxon>
        <taxon>Epsilonproteobacteria</taxon>
        <taxon>Campylobacterales</taxon>
        <taxon>Campylobacteraceae</taxon>
        <taxon>Campylobacter</taxon>
    </lineage>
</organism>
<name>B9CYX8_CAMRE</name>
<dbReference type="AlphaFoldDB" id="B9CYX8"/>
<reference evidence="1 2" key="1">
    <citation type="submission" date="2008-08" db="EMBL/GenBank/DDBJ databases">
        <authorList>
            <person name="Madupu R."/>
            <person name="Durkin A.S."/>
            <person name="Torralba M."/>
            <person name="Methe B."/>
            <person name="Sutton G.G."/>
            <person name="Strausberg R.L."/>
            <person name="Nelson K.E."/>
        </authorList>
    </citation>
    <scope>NUCLEOTIDE SEQUENCE [LARGE SCALE GENOMIC DNA]</scope>
    <source>
        <strain evidence="1 2">RM3267</strain>
    </source>
</reference>
<proteinExistence type="predicted"/>
<dbReference type="EMBL" id="ACFU01000002">
    <property type="protein sequence ID" value="EEF15166.1"/>
    <property type="molecule type" value="Genomic_DNA"/>
</dbReference>
<comment type="caution">
    <text evidence="1">The sequence shown here is derived from an EMBL/GenBank/DDBJ whole genome shotgun (WGS) entry which is preliminary data.</text>
</comment>
<gene>
    <name evidence="1" type="ORF">CAMRE0001_1970</name>
</gene>